<comment type="caution">
    <text evidence="2">The sequence shown here is derived from an EMBL/GenBank/DDBJ whole genome shotgun (WGS) entry which is preliminary data.</text>
</comment>
<protein>
    <submittedName>
        <fullName evidence="2">Uncharacterized protein</fullName>
    </submittedName>
</protein>
<evidence type="ECO:0000313" key="2">
    <source>
        <dbReference type="EMBL" id="GFE03772.1"/>
    </source>
</evidence>
<sequence>MIQHVVRRKLASILPAAPEISIPLSAVVQTGISSVLLLTLRFSSVLLIGVLAAAAVRQQPLSVEVLVGMVAAAVSDRSCIVYLKVRRRTV</sequence>
<keyword evidence="1" id="KW-1133">Transmembrane helix</keyword>
<name>A0A640RZB0_9ACTN</name>
<proteinExistence type="predicted"/>
<dbReference type="Proteomes" id="UP000435837">
    <property type="component" value="Unassembled WGS sequence"/>
</dbReference>
<feature type="transmembrane region" description="Helical" evidence="1">
    <location>
        <begin position="61"/>
        <end position="83"/>
    </location>
</feature>
<feature type="transmembrane region" description="Helical" evidence="1">
    <location>
        <begin position="35"/>
        <end position="55"/>
    </location>
</feature>
<accession>A0A640RZB0</accession>
<dbReference type="AlphaFoldDB" id="A0A640RZB0"/>
<dbReference type="OrthoDB" id="4295619at2"/>
<organism evidence="2 3">
    <name type="scientific">Streptomyces caniferus</name>
    <dbReference type="NCBI Taxonomy" id="285557"/>
    <lineage>
        <taxon>Bacteria</taxon>
        <taxon>Bacillati</taxon>
        <taxon>Actinomycetota</taxon>
        <taxon>Actinomycetes</taxon>
        <taxon>Kitasatosporales</taxon>
        <taxon>Streptomycetaceae</taxon>
        <taxon>Streptomyces</taxon>
    </lineage>
</organism>
<keyword evidence="1" id="KW-0812">Transmembrane</keyword>
<gene>
    <name evidence="2" type="ORF">Scani_00400</name>
</gene>
<dbReference type="RefSeq" id="WP_159468793.1">
    <property type="nucleotide sequence ID" value="NZ_BAAATH010000014.1"/>
</dbReference>
<evidence type="ECO:0000313" key="3">
    <source>
        <dbReference type="Proteomes" id="UP000435837"/>
    </source>
</evidence>
<evidence type="ECO:0000256" key="1">
    <source>
        <dbReference type="SAM" id="Phobius"/>
    </source>
</evidence>
<keyword evidence="1" id="KW-0472">Membrane</keyword>
<reference evidence="2 3" key="1">
    <citation type="submission" date="2019-12" db="EMBL/GenBank/DDBJ databases">
        <title>Whole genome shotgun sequence of Streptomyces caniferus NBRC 15389.</title>
        <authorList>
            <person name="Ichikawa N."/>
            <person name="Kimura A."/>
            <person name="Kitahashi Y."/>
            <person name="Komaki H."/>
            <person name="Tamura T."/>
        </authorList>
    </citation>
    <scope>NUCLEOTIDE SEQUENCE [LARGE SCALE GENOMIC DNA]</scope>
    <source>
        <strain evidence="2 3">NBRC 15389</strain>
    </source>
</reference>
<dbReference type="EMBL" id="BLIN01000001">
    <property type="protein sequence ID" value="GFE03772.1"/>
    <property type="molecule type" value="Genomic_DNA"/>
</dbReference>